<dbReference type="SMART" id="SM00386">
    <property type="entry name" value="HAT"/>
    <property type="match status" value="2"/>
</dbReference>
<dbReference type="InterPro" id="IPR045243">
    <property type="entry name" value="Rna14-like"/>
</dbReference>
<keyword evidence="2" id="KW-0677">Repeat</keyword>
<evidence type="ECO:0000256" key="1">
    <source>
        <dbReference type="ARBA" id="ARBA00004123"/>
    </source>
</evidence>
<dbReference type="InterPro" id="IPR008847">
    <property type="entry name" value="Suf"/>
</dbReference>
<gene>
    <name evidence="5" type="ORF">ENUP19_0274G0088</name>
</gene>
<keyword evidence="6" id="KW-1185">Reference proteome</keyword>
<evidence type="ECO:0000256" key="3">
    <source>
        <dbReference type="ARBA" id="ARBA00023242"/>
    </source>
</evidence>
<keyword evidence="3" id="KW-0539">Nucleus</keyword>
<protein>
    <recommendedName>
        <fullName evidence="4">Suppressor of forked domain-containing protein</fullName>
    </recommendedName>
</protein>
<dbReference type="Pfam" id="PF05843">
    <property type="entry name" value="Suf"/>
    <property type="match status" value="1"/>
</dbReference>
<reference evidence="5 6" key="1">
    <citation type="journal article" date="2019" name="PLoS Negl. Trop. Dis.">
        <title>Whole genome sequencing of Entamoeba nuttalli reveals mammalian host-related molecular signatures and a novel octapeptide-repeat surface protein.</title>
        <authorList>
            <person name="Tanaka M."/>
            <person name="Makiuchi T."/>
            <person name="Komiyama T."/>
            <person name="Shiina T."/>
            <person name="Osaki K."/>
            <person name="Tachibana H."/>
        </authorList>
    </citation>
    <scope>NUCLEOTIDE SEQUENCE [LARGE SCALE GENOMIC DNA]</scope>
    <source>
        <strain evidence="5 6">P19-061405</strain>
    </source>
</reference>
<evidence type="ECO:0000313" key="6">
    <source>
        <dbReference type="Proteomes" id="UP001628156"/>
    </source>
</evidence>
<evidence type="ECO:0000259" key="4">
    <source>
        <dbReference type="Pfam" id="PF05843"/>
    </source>
</evidence>
<accession>A0ABQ0DTC7</accession>
<evidence type="ECO:0000313" key="5">
    <source>
        <dbReference type="EMBL" id="GAB1226096.1"/>
    </source>
</evidence>
<dbReference type="InterPro" id="IPR011990">
    <property type="entry name" value="TPR-like_helical_dom_sf"/>
</dbReference>
<sequence>MEEEQQDSYETQYLNGWSEKEMELINNLKSVYQSAITKFPQNEELIRRYNTFLQGINDQTNERALLNLALSLMPEKKEFVWKLYHEFEEKCGTTESLMEFEERYMADTTMDQTSNQHSKFTFIWIKDLFTYLDKKPFSEEDDMDYGSMKEYFEKASKFEINNQRNKTKAGDENEKLTQLIQLLPLNYHGKIIDVDKLIEVLSEESNDFI</sequence>
<dbReference type="InterPro" id="IPR003107">
    <property type="entry name" value="HAT"/>
</dbReference>
<dbReference type="PANTHER" id="PTHR19980">
    <property type="entry name" value="RNA CLEAVAGE STIMULATION FACTOR"/>
    <property type="match status" value="1"/>
</dbReference>
<evidence type="ECO:0000256" key="2">
    <source>
        <dbReference type="ARBA" id="ARBA00022737"/>
    </source>
</evidence>
<dbReference type="SUPFAM" id="SSF48452">
    <property type="entry name" value="TPR-like"/>
    <property type="match status" value="1"/>
</dbReference>
<dbReference type="Proteomes" id="UP001628156">
    <property type="component" value="Unassembled WGS sequence"/>
</dbReference>
<organism evidence="5 6">
    <name type="scientific">Entamoeba nuttalli</name>
    <dbReference type="NCBI Taxonomy" id="412467"/>
    <lineage>
        <taxon>Eukaryota</taxon>
        <taxon>Amoebozoa</taxon>
        <taxon>Evosea</taxon>
        <taxon>Archamoebae</taxon>
        <taxon>Mastigamoebida</taxon>
        <taxon>Entamoebidae</taxon>
        <taxon>Entamoeba</taxon>
    </lineage>
</organism>
<dbReference type="EMBL" id="BAAFRS010000274">
    <property type="protein sequence ID" value="GAB1226096.1"/>
    <property type="molecule type" value="Genomic_DNA"/>
</dbReference>
<dbReference type="Gene3D" id="1.25.40.10">
    <property type="entry name" value="Tetratricopeptide repeat domain"/>
    <property type="match status" value="1"/>
</dbReference>
<feature type="domain" description="Suppressor of forked" evidence="4">
    <location>
        <begin position="31"/>
        <end position="111"/>
    </location>
</feature>
<comment type="subcellular location">
    <subcellularLocation>
        <location evidence="1">Nucleus</location>
    </subcellularLocation>
</comment>
<proteinExistence type="predicted"/>
<comment type="caution">
    <text evidence="5">The sequence shown here is derived from an EMBL/GenBank/DDBJ whole genome shotgun (WGS) entry which is preliminary data.</text>
</comment>
<dbReference type="PANTHER" id="PTHR19980:SF0">
    <property type="entry name" value="CLEAVAGE STIMULATION FACTOR SUBUNIT 3"/>
    <property type="match status" value="1"/>
</dbReference>
<name>A0ABQ0DTC7_9EUKA</name>